<sequence>MVDISESSIEGIDELIAKFKQLENVPQSIVTKAAKTGANMALDFALANLQPVNGEFLGRQGKKEQHQGGDLAKAMKLKVEKTVKGQKVYAIDTTWYAKFKDLGFTTRSGKKIEGSHFLKYALTKHYDEIRDAMFEELSKGIDKVVGDK</sequence>
<gene>
    <name evidence="1" type="ORF">SBF1_5350004</name>
</gene>
<dbReference type="InterPro" id="IPR010064">
    <property type="entry name" value="HK97-gp10_tail"/>
</dbReference>
<name>A0A2U3LIX7_9FIRM</name>
<dbReference type="Proteomes" id="UP000238916">
    <property type="component" value="Unassembled WGS sequence"/>
</dbReference>
<dbReference type="EMBL" id="OMOF01000485">
    <property type="protein sequence ID" value="SPF51814.1"/>
    <property type="molecule type" value="Genomic_DNA"/>
</dbReference>
<dbReference type="AlphaFoldDB" id="A0A2U3LIX7"/>
<evidence type="ECO:0008006" key="3">
    <source>
        <dbReference type="Google" id="ProtNLM"/>
    </source>
</evidence>
<reference evidence="2" key="1">
    <citation type="submission" date="2018-02" db="EMBL/GenBank/DDBJ databases">
        <authorList>
            <person name="Hausmann B."/>
        </authorList>
    </citation>
    <scope>NUCLEOTIDE SEQUENCE [LARGE SCALE GENOMIC DNA]</scope>
    <source>
        <strain evidence="2">Peat soil MAG SbF1</strain>
    </source>
</reference>
<organism evidence="1 2">
    <name type="scientific">Candidatus Desulfosporosinus infrequens</name>
    <dbReference type="NCBI Taxonomy" id="2043169"/>
    <lineage>
        <taxon>Bacteria</taxon>
        <taxon>Bacillati</taxon>
        <taxon>Bacillota</taxon>
        <taxon>Clostridia</taxon>
        <taxon>Eubacteriales</taxon>
        <taxon>Desulfitobacteriaceae</taxon>
        <taxon>Desulfosporosinus</taxon>
    </lineage>
</organism>
<evidence type="ECO:0000313" key="1">
    <source>
        <dbReference type="EMBL" id="SPF51814.1"/>
    </source>
</evidence>
<accession>A0A2U3LIX7</accession>
<protein>
    <recommendedName>
        <fullName evidence="3">Phage protein, HK97 gp10 family</fullName>
    </recommendedName>
</protein>
<proteinExistence type="predicted"/>
<dbReference type="OrthoDB" id="2616213at2"/>
<dbReference type="NCBIfam" id="TIGR01725">
    <property type="entry name" value="phge_HK97_gp10"/>
    <property type="match status" value="1"/>
</dbReference>
<evidence type="ECO:0000313" key="2">
    <source>
        <dbReference type="Proteomes" id="UP000238916"/>
    </source>
</evidence>